<dbReference type="InterPro" id="IPR015797">
    <property type="entry name" value="NUDIX_hydrolase-like_dom_sf"/>
</dbReference>
<dbReference type="GeneID" id="18826242"/>
<dbReference type="KEGG" id="abp:AGABI1DRAFT125035"/>
<dbReference type="PANTHER" id="PTHR12318:SF0">
    <property type="entry name" value="ACYL-COENZYME A DIPHOSPHATASE NUDT19"/>
    <property type="match status" value="1"/>
</dbReference>
<comment type="cofactor">
    <cofactor evidence="2">
        <name>Mg(2+)</name>
        <dbReference type="ChEBI" id="CHEBI:18420"/>
    </cofactor>
</comment>
<evidence type="ECO:0000256" key="3">
    <source>
        <dbReference type="ARBA" id="ARBA00022723"/>
    </source>
</evidence>
<dbReference type="InterPro" id="IPR000086">
    <property type="entry name" value="NUDIX_hydrolase_dom"/>
</dbReference>
<dbReference type="GO" id="GO:0046872">
    <property type="term" value="F:metal ion binding"/>
    <property type="evidence" value="ECO:0007669"/>
    <property type="project" value="UniProtKB-KW"/>
</dbReference>
<dbReference type="Gene3D" id="3.90.79.10">
    <property type="entry name" value="Nucleoside Triphosphate Pyrophosphohydrolase"/>
    <property type="match status" value="1"/>
</dbReference>
<keyword evidence="9" id="KW-1185">Reference proteome</keyword>
<keyword evidence="6" id="KW-0464">Manganese</keyword>
<name>K5X443_AGABU</name>
<proteinExistence type="predicted"/>
<dbReference type="InterPro" id="IPR039121">
    <property type="entry name" value="NUDT19"/>
</dbReference>
<comment type="cofactor">
    <cofactor evidence="1">
        <name>Mn(2+)</name>
        <dbReference type="ChEBI" id="CHEBI:29035"/>
    </cofactor>
</comment>
<dbReference type="eggNOG" id="KOG3904">
    <property type="taxonomic scope" value="Eukaryota"/>
</dbReference>
<organism evidence="8 9">
    <name type="scientific">Agaricus bisporus var. burnettii (strain JB137-S8 / ATCC MYA-4627 / FGSC 10392)</name>
    <name type="common">White button mushroom</name>
    <dbReference type="NCBI Taxonomy" id="597362"/>
    <lineage>
        <taxon>Eukaryota</taxon>
        <taxon>Fungi</taxon>
        <taxon>Dikarya</taxon>
        <taxon>Basidiomycota</taxon>
        <taxon>Agaricomycotina</taxon>
        <taxon>Agaricomycetes</taxon>
        <taxon>Agaricomycetidae</taxon>
        <taxon>Agaricales</taxon>
        <taxon>Agaricineae</taxon>
        <taxon>Agaricaceae</taxon>
        <taxon>Agaricus</taxon>
    </lineage>
</organism>
<evidence type="ECO:0000256" key="1">
    <source>
        <dbReference type="ARBA" id="ARBA00001936"/>
    </source>
</evidence>
<evidence type="ECO:0000256" key="4">
    <source>
        <dbReference type="ARBA" id="ARBA00022801"/>
    </source>
</evidence>
<dbReference type="AlphaFoldDB" id="K5X443"/>
<dbReference type="CDD" id="cd18870">
    <property type="entry name" value="NUDIX_AcylCoAdiphos_Nudt19"/>
    <property type="match status" value="1"/>
</dbReference>
<evidence type="ECO:0000313" key="8">
    <source>
        <dbReference type="EMBL" id="EKM82571.1"/>
    </source>
</evidence>
<dbReference type="SUPFAM" id="SSF55811">
    <property type="entry name" value="Nudix"/>
    <property type="match status" value="1"/>
</dbReference>
<evidence type="ECO:0000313" key="9">
    <source>
        <dbReference type="Proteomes" id="UP000008493"/>
    </source>
</evidence>
<sequence length="318" mass="35826">MSSTSASSENPVAVPRPSASLIVVNERNEILLVHRNPKARSFGGMTLSFSSKVFPGGNYDKKQDTSLAVTAIRETFEETGLLLVSSNEPSTTAPLDDAQLEDARHRIHQQKLLWQEFLDSRRLRLDVSALLPFTQWITPKEAPRRFHTQFFITFLPATPSTGFNSGAKHEHIPKTDGGQEVISTRFVHPSAVLREFHDGKITLLPPQFYLLTTLVDVLQGVSNTEKQRMRVEHISRSNFGRMTFNPRPLKTEGEDRVQGQLILTYEGDETRGGSPGRLHRANLRMANGLIREIVLQRNFDIYDNVDSHAHNFSQSSKL</sequence>
<dbReference type="PANTHER" id="PTHR12318">
    <property type="entry name" value="TESTOSTERONE-REGULATED PROTEIN RP2"/>
    <property type="match status" value="1"/>
</dbReference>
<evidence type="ECO:0000256" key="5">
    <source>
        <dbReference type="ARBA" id="ARBA00022842"/>
    </source>
</evidence>
<protein>
    <recommendedName>
        <fullName evidence="7">Nudix hydrolase domain-containing protein</fullName>
    </recommendedName>
</protein>
<dbReference type="GO" id="GO:0005739">
    <property type="term" value="C:mitochondrion"/>
    <property type="evidence" value="ECO:0007669"/>
    <property type="project" value="TreeGrafter"/>
</dbReference>
<keyword evidence="3" id="KW-0479">Metal-binding</keyword>
<keyword evidence="4" id="KW-0378">Hydrolase</keyword>
<accession>K5X443</accession>
<dbReference type="OMA" id="KHEHIPK"/>
<dbReference type="Proteomes" id="UP000008493">
    <property type="component" value="Unassembled WGS sequence"/>
</dbReference>
<dbReference type="RefSeq" id="XP_007326550.1">
    <property type="nucleotide sequence ID" value="XM_007326488.1"/>
</dbReference>
<dbReference type="GO" id="GO:0016818">
    <property type="term" value="F:hydrolase activity, acting on acid anhydrides, in phosphorus-containing anhydrides"/>
    <property type="evidence" value="ECO:0007669"/>
    <property type="project" value="InterPro"/>
</dbReference>
<keyword evidence="5" id="KW-0460">Magnesium</keyword>
<evidence type="ECO:0000256" key="6">
    <source>
        <dbReference type="ARBA" id="ARBA00023211"/>
    </source>
</evidence>
<feature type="domain" description="Nudix hydrolase" evidence="7">
    <location>
        <begin position="14"/>
        <end position="209"/>
    </location>
</feature>
<dbReference type="EMBL" id="JH971386">
    <property type="protein sequence ID" value="EKM82571.1"/>
    <property type="molecule type" value="Genomic_DNA"/>
</dbReference>
<dbReference type="OrthoDB" id="1695362at2759"/>
<dbReference type="STRING" id="597362.K5X443"/>
<evidence type="ECO:0000259" key="7">
    <source>
        <dbReference type="PROSITE" id="PS51462"/>
    </source>
</evidence>
<reference evidence="9" key="1">
    <citation type="journal article" date="2012" name="Proc. Natl. Acad. Sci. U.S.A.">
        <title>Genome sequence of the button mushroom Agaricus bisporus reveals mechanisms governing adaptation to a humic-rich ecological niche.</title>
        <authorList>
            <person name="Morin E."/>
            <person name="Kohler A."/>
            <person name="Baker A.R."/>
            <person name="Foulongne-Oriol M."/>
            <person name="Lombard V."/>
            <person name="Nagy L.G."/>
            <person name="Ohm R.A."/>
            <person name="Patyshakuliyeva A."/>
            <person name="Brun A."/>
            <person name="Aerts A.L."/>
            <person name="Bailey A.M."/>
            <person name="Billette C."/>
            <person name="Coutinho P.M."/>
            <person name="Deakin G."/>
            <person name="Doddapaneni H."/>
            <person name="Floudas D."/>
            <person name="Grimwood J."/>
            <person name="Hilden K."/>
            <person name="Kuees U."/>
            <person name="LaButti K.M."/>
            <person name="Lapidus A."/>
            <person name="Lindquist E.A."/>
            <person name="Lucas S.M."/>
            <person name="Murat C."/>
            <person name="Riley R.W."/>
            <person name="Salamov A.A."/>
            <person name="Schmutz J."/>
            <person name="Subramanian V."/>
            <person name="Woesten H.A.B."/>
            <person name="Xu J."/>
            <person name="Eastwood D.C."/>
            <person name="Foster G.D."/>
            <person name="Sonnenberg A.S."/>
            <person name="Cullen D."/>
            <person name="de Vries R.P."/>
            <person name="Lundell T."/>
            <person name="Hibbett D.S."/>
            <person name="Henrissat B."/>
            <person name="Burton K.S."/>
            <person name="Kerrigan R.W."/>
            <person name="Challen M.P."/>
            <person name="Grigoriev I.V."/>
            <person name="Martin F."/>
        </authorList>
    </citation>
    <scope>NUCLEOTIDE SEQUENCE [LARGE SCALE GENOMIC DNA]</scope>
    <source>
        <strain evidence="9">JB137-S8 / ATCC MYA-4627 / FGSC 10392</strain>
    </source>
</reference>
<evidence type="ECO:0000256" key="2">
    <source>
        <dbReference type="ARBA" id="ARBA00001946"/>
    </source>
</evidence>
<dbReference type="Pfam" id="PF00293">
    <property type="entry name" value="NUDIX"/>
    <property type="match status" value="1"/>
</dbReference>
<dbReference type="PROSITE" id="PS51462">
    <property type="entry name" value="NUDIX"/>
    <property type="match status" value="1"/>
</dbReference>
<gene>
    <name evidence="8" type="ORF">AGABI1DRAFT_125035</name>
</gene>
<dbReference type="HOGENOM" id="CLU_018689_0_0_1"/>
<dbReference type="InParanoid" id="K5X443"/>